<dbReference type="PANTHER" id="PTHR32444">
    <property type="entry name" value="BULB-TYPE LECTIN DOMAIN-CONTAINING PROTEIN"/>
    <property type="match status" value="1"/>
</dbReference>
<dbReference type="STRING" id="3476.A0A2P5BW59"/>
<feature type="domain" description="S-locus glycoprotein" evidence="4">
    <location>
        <begin position="22"/>
        <end position="105"/>
    </location>
</feature>
<protein>
    <submittedName>
        <fullName evidence="5">S-locus glycoprotein domain containing protein</fullName>
    </submittedName>
</protein>
<evidence type="ECO:0000259" key="4">
    <source>
        <dbReference type="Pfam" id="PF00954"/>
    </source>
</evidence>
<dbReference type="InterPro" id="IPR000858">
    <property type="entry name" value="S_locus_glycoprot_dom"/>
</dbReference>
<keyword evidence="2" id="KW-1015">Disulfide bond</keyword>
<name>A0A2P5BW59_PARAD</name>
<accession>A0A2P5BW59</accession>
<dbReference type="OrthoDB" id="1937219at2759"/>
<reference evidence="6" key="1">
    <citation type="submission" date="2016-06" db="EMBL/GenBank/DDBJ databases">
        <title>Parallel loss of symbiosis genes in relatives of nitrogen-fixing non-legume Parasponia.</title>
        <authorList>
            <person name="Van Velzen R."/>
            <person name="Holmer R."/>
            <person name="Bu F."/>
            <person name="Rutten L."/>
            <person name="Van Zeijl A."/>
            <person name="Liu W."/>
            <person name="Santuari L."/>
            <person name="Cao Q."/>
            <person name="Sharma T."/>
            <person name="Shen D."/>
            <person name="Roswanjaya Y."/>
            <person name="Wardhani T."/>
            <person name="Kalhor M.S."/>
            <person name="Jansen J."/>
            <person name="Van den Hoogen J."/>
            <person name="Gungor B."/>
            <person name="Hartog M."/>
            <person name="Hontelez J."/>
            <person name="Verver J."/>
            <person name="Yang W.-C."/>
            <person name="Schijlen E."/>
            <person name="Repin R."/>
            <person name="Schilthuizen M."/>
            <person name="Schranz E."/>
            <person name="Heidstra R."/>
            <person name="Miyata K."/>
            <person name="Fedorova E."/>
            <person name="Kohlen W."/>
            <person name="Bisseling T."/>
            <person name="Smit S."/>
            <person name="Geurts R."/>
        </authorList>
    </citation>
    <scope>NUCLEOTIDE SEQUENCE [LARGE SCALE GENOMIC DNA]</scope>
    <source>
        <strain evidence="6">cv. WU1-14</strain>
    </source>
</reference>
<feature type="region of interest" description="Disordered" evidence="3">
    <location>
        <begin position="105"/>
        <end position="126"/>
    </location>
</feature>
<evidence type="ECO:0000256" key="2">
    <source>
        <dbReference type="ARBA" id="ARBA00023157"/>
    </source>
</evidence>
<dbReference type="AlphaFoldDB" id="A0A2P5BW59"/>
<gene>
    <name evidence="5" type="ORF">PanWU01x14_205350</name>
</gene>
<keyword evidence="6" id="KW-1185">Reference proteome</keyword>
<evidence type="ECO:0000256" key="3">
    <source>
        <dbReference type="SAM" id="MobiDB-lite"/>
    </source>
</evidence>
<organism evidence="5 6">
    <name type="scientific">Parasponia andersonii</name>
    <name type="common">Sponia andersonii</name>
    <dbReference type="NCBI Taxonomy" id="3476"/>
    <lineage>
        <taxon>Eukaryota</taxon>
        <taxon>Viridiplantae</taxon>
        <taxon>Streptophyta</taxon>
        <taxon>Embryophyta</taxon>
        <taxon>Tracheophyta</taxon>
        <taxon>Spermatophyta</taxon>
        <taxon>Magnoliopsida</taxon>
        <taxon>eudicotyledons</taxon>
        <taxon>Gunneridae</taxon>
        <taxon>Pentapetalae</taxon>
        <taxon>rosids</taxon>
        <taxon>fabids</taxon>
        <taxon>Rosales</taxon>
        <taxon>Cannabaceae</taxon>
        <taxon>Parasponia</taxon>
    </lineage>
</organism>
<dbReference type="PANTHER" id="PTHR32444:SF234">
    <property type="entry name" value="RECEPTOR-LIKE SERINE_THREONINE-PROTEIN KINASE"/>
    <property type="match status" value="1"/>
</dbReference>
<comment type="caution">
    <text evidence="5">The sequence shown here is derived from an EMBL/GenBank/DDBJ whole genome shotgun (WGS) entry which is preliminary data.</text>
</comment>
<evidence type="ECO:0000313" key="5">
    <source>
        <dbReference type="EMBL" id="PON52999.1"/>
    </source>
</evidence>
<keyword evidence="1" id="KW-0732">Signal</keyword>
<evidence type="ECO:0000256" key="1">
    <source>
        <dbReference type="ARBA" id="ARBA00022729"/>
    </source>
</evidence>
<dbReference type="GO" id="GO:0048544">
    <property type="term" value="P:recognition of pollen"/>
    <property type="evidence" value="ECO:0007669"/>
    <property type="project" value="InterPro"/>
</dbReference>
<dbReference type="EMBL" id="JXTB01000212">
    <property type="protein sequence ID" value="PON52999.1"/>
    <property type="molecule type" value="Genomic_DNA"/>
</dbReference>
<dbReference type="Pfam" id="PF00954">
    <property type="entry name" value="S_locus_glycop"/>
    <property type="match status" value="1"/>
</dbReference>
<evidence type="ECO:0000313" key="6">
    <source>
        <dbReference type="Proteomes" id="UP000237105"/>
    </source>
</evidence>
<sequence length="126" mass="14881">MSSQNQLFEREPWHFFDLGHGMVNDDEFSYTYNLENNSVISRILINEMTSTWDRSIWIETERRWLSYFSVPSDHYDKYGRWGANGNCIISDGPICQCLKGFRPKSPEQWSSMDWSQGRVRKNPLGC</sequence>
<proteinExistence type="predicted"/>
<dbReference type="Proteomes" id="UP000237105">
    <property type="component" value="Unassembled WGS sequence"/>
</dbReference>